<dbReference type="Gene3D" id="3.30.450.20">
    <property type="entry name" value="PAS domain"/>
    <property type="match status" value="1"/>
</dbReference>
<dbReference type="SUPFAM" id="SSF103190">
    <property type="entry name" value="Sensory domain-like"/>
    <property type="match status" value="1"/>
</dbReference>
<evidence type="ECO:0000256" key="8">
    <source>
        <dbReference type="ARBA" id="ARBA00029447"/>
    </source>
</evidence>
<feature type="transmembrane region" description="Helical" evidence="10">
    <location>
        <begin position="293"/>
        <end position="316"/>
    </location>
</feature>
<keyword evidence="14" id="KW-1185">Reference proteome</keyword>
<dbReference type="OrthoDB" id="369336at2"/>
<dbReference type="SMART" id="SM00304">
    <property type="entry name" value="HAMP"/>
    <property type="match status" value="1"/>
</dbReference>
<dbReference type="PROSITE" id="PS50111">
    <property type="entry name" value="CHEMOTAXIS_TRANSDUC_2"/>
    <property type="match status" value="1"/>
</dbReference>
<dbReference type="InterPro" id="IPR004089">
    <property type="entry name" value="MCPsignal_dom"/>
</dbReference>
<comment type="caution">
    <text evidence="13">The sequence shown here is derived from an EMBL/GenBank/DDBJ whole genome shotgun (WGS) entry which is preliminary data.</text>
</comment>
<dbReference type="Proteomes" id="UP000007652">
    <property type="component" value="Unassembled WGS sequence"/>
</dbReference>
<dbReference type="InterPro" id="IPR033479">
    <property type="entry name" value="dCache_1"/>
</dbReference>
<sequence length="670" mass="75083">MKRSLKLKTKISIIFSLIYIIPLLIFGDILYRKTYNINLSTAYKNLENLQNYVSSNISKAMNQYSNFIFIYSVNEDLKRNTYILQTNPNDETQNILNNTLDNYLANLDLINFIFITDKNGTIISTPYKHKDMKGKNFSNYNFFKMCRYQPRPYISETLLDDNFKTPSVVISNPIKGENGEFIGILGASIDLERLASKYVEGIKLGNHGFIFIMQSDGTIIAHPDSQKLMKKDMASTEYGKKILNNKNGKVNFDYKGKKYIAIFSTNDYLKWKFVSTTPYEDIMAVSKSIMKTILLLISISLLAIPLLILIISRLLSKPINNISKLMTNVSNGDFTVRIPVHYNDEIGQISKDLNNVLETIGKSIFNIKNTSKNVHNASTELNAITDKISIAANEVACSIEEVTKGIGQQATDLNDIVSQIHDFSKQLDDINSNLLNVNTKTYETESLANTGKEKINKIINYFEDILSGYKQVIEKLNELSEQIQSISKITDTINGIAEQTNLLALNAAIEAARAGEVGKGFAVVADEVRKLAEKSQESSNEIKKLIESIILETKDVISTSNNVDAQIKNQITLAEDAINSFNNILNSIENIPPYITKTFESMNKTIEAKDTVLSKVESVSSVAQEISASTEQISSSTQEMGSIINEVTELSRKLKSISEDLNNKISKFKA</sequence>
<protein>
    <submittedName>
        <fullName evidence="13">Methyl-accepting chemotaxis protein</fullName>
    </submittedName>
</protein>
<evidence type="ECO:0000313" key="14">
    <source>
        <dbReference type="Proteomes" id="UP000007652"/>
    </source>
</evidence>
<dbReference type="PANTHER" id="PTHR32089:SF112">
    <property type="entry name" value="LYSOZYME-LIKE PROTEIN-RELATED"/>
    <property type="match status" value="1"/>
</dbReference>
<dbReference type="Pfam" id="PF02743">
    <property type="entry name" value="dCache_1"/>
    <property type="match status" value="1"/>
</dbReference>
<evidence type="ECO:0000256" key="7">
    <source>
        <dbReference type="ARBA" id="ARBA00023224"/>
    </source>
</evidence>
<name>I7J698_9CLOT</name>
<dbReference type="InterPro" id="IPR029151">
    <property type="entry name" value="Sensor-like_sf"/>
</dbReference>
<dbReference type="Gene3D" id="6.10.340.10">
    <property type="match status" value="1"/>
</dbReference>
<dbReference type="InterPro" id="IPR003660">
    <property type="entry name" value="HAMP_dom"/>
</dbReference>
<dbReference type="GO" id="GO:0007165">
    <property type="term" value="P:signal transduction"/>
    <property type="evidence" value="ECO:0007669"/>
    <property type="project" value="UniProtKB-KW"/>
</dbReference>
<feature type="transmembrane region" description="Helical" evidence="10">
    <location>
        <begin position="12"/>
        <end position="31"/>
    </location>
</feature>
<evidence type="ECO:0000256" key="9">
    <source>
        <dbReference type="PROSITE-ProRule" id="PRU00284"/>
    </source>
</evidence>
<dbReference type="GO" id="GO:0005886">
    <property type="term" value="C:plasma membrane"/>
    <property type="evidence" value="ECO:0007669"/>
    <property type="project" value="UniProtKB-SubCell"/>
</dbReference>
<keyword evidence="4 10" id="KW-0812">Transmembrane</keyword>
<dbReference type="CDD" id="cd11386">
    <property type="entry name" value="MCP_signal"/>
    <property type="match status" value="1"/>
</dbReference>
<dbReference type="CDD" id="cd12912">
    <property type="entry name" value="PDC2_MCP_like"/>
    <property type="match status" value="1"/>
</dbReference>
<organism evidence="13 14">
    <name type="scientific">Caloramator australicus RC3</name>
    <dbReference type="NCBI Taxonomy" id="857293"/>
    <lineage>
        <taxon>Bacteria</taxon>
        <taxon>Bacillati</taxon>
        <taxon>Bacillota</taxon>
        <taxon>Clostridia</taxon>
        <taxon>Eubacteriales</taxon>
        <taxon>Clostridiaceae</taxon>
        <taxon>Caloramator</taxon>
    </lineage>
</organism>
<evidence type="ECO:0000256" key="5">
    <source>
        <dbReference type="ARBA" id="ARBA00022989"/>
    </source>
</evidence>
<dbReference type="SUPFAM" id="SSF58104">
    <property type="entry name" value="Methyl-accepting chemotaxis protein (MCP) signaling domain"/>
    <property type="match status" value="1"/>
</dbReference>
<evidence type="ECO:0000259" key="11">
    <source>
        <dbReference type="PROSITE" id="PS50111"/>
    </source>
</evidence>
<evidence type="ECO:0000256" key="6">
    <source>
        <dbReference type="ARBA" id="ARBA00023136"/>
    </source>
</evidence>
<feature type="domain" description="HAMP" evidence="12">
    <location>
        <begin position="313"/>
        <end position="365"/>
    </location>
</feature>
<dbReference type="STRING" id="857293.CAAU_2258"/>
<keyword evidence="5 10" id="KW-1133">Transmembrane helix</keyword>
<dbReference type="Pfam" id="PF00672">
    <property type="entry name" value="HAMP"/>
    <property type="match status" value="1"/>
</dbReference>
<comment type="similarity">
    <text evidence="8">Belongs to the methyl-accepting chemotaxis (MCP) protein family.</text>
</comment>
<evidence type="ECO:0000256" key="2">
    <source>
        <dbReference type="ARBA" id="ARBA00022475"/>
    </source>
</evidence>
<dbReference type="RefSeq" id="WP_008909598.1">
    <property type="nucleotide sequence ID" value="NZ_CAKP01000115.1"/>
</dbReference>
<comment type="subcellular location">
    <subcellularLocation>
        <location evidence="1">Cell membrane</location>
        <topology evidence="1">Multi-pass membrane protein</topology>
    </subcellularLocation>
</comment>
<dbReference type="CDD" id="cd12914">
    <property type="entry name" value="PDC1_DGC_like"/>
    <property type="match status" value="1"/>
</dbReference>
<dbReference type="Gene3D" id="1.10.287.950">
    <property type="entry name" value="Methyl-accepting chemotaxis protein"/>
    <property type="match status" value="1"/>
</dbReference>
<evidence type="ECO:0000256" key="3">
    <source>
        <dbReference type="ARBA" id="ARBA00022500"/>
    </source>
</evidence>
<dbReference type="eggNOG" id="COG0840">
    <property type="taxonomic scope" value="Bacteria"/>
</dbReference>
<dbReference type="GO" id="GO:0006935">
    <property type="term" value="P:chemotaxis"/>
    <property type="evidence" value="ECO:0007669"/>
    <property type="project" value="UniProtKB-KW"/>
</dbReference>
<accession>I7J698</accession>
<dbReference type="CDD" id="cd06225">
    <property type="entry name" value="HAMP"/>
    <property type="match status" value="1"/>
</dbReference>
<keyword evidence="7 9" id="KW-0807">Transducer</keyword>
<feature type="domain" description="Methyl-accepting transducer" evidence="11">
    <location>
        <begin position="384"/>
        <end position="641"/>
    </location>
</feature>
<dbReference type="SMART" id="SM00283">
    <property type="entry name" value="MA"/>
    <property type="match status" value="1"/>
</dbReference>
<reference evidence="13 14" key="1">
    <citation type="journal article" date="2011" name="J. Bacteriol.">
        <title>Draft genome sequence of Caloramator australicus strain RC3T, a thermoanaerobe from the Great Artesian Basin of Australia.</title>
        <authorList>
            <person name="Ogg C.D."/>
            <person name="Patel B.K.C."/>
        </authorList>
    </citation>
    <scope>NUCLEOTIDE SEQUENCE [LARGE SCALE GENOMIC DNA]</scope>
    <source>
        <strain evidence="13 14">RC3</strain>
    </source>
</reference>
<dbReference type="PANTHER" id="PTHR32089">
    <property type="entry name" value="METHYL-ACCEPTING CHEMOTAXIS PROTEIN MCPB"/>
    <property type="match status" value="1"/>
</dbReference>
<keyword evidence="6 10" id="KW-0472">Membrane</keyword>
<evidence type="ECO:0000259" key="12">
    <source>
        <dbReference type="PROSITE" id="PS50885"/>
    </source>
</evidence>
<gene>
    <name evidence="13" type="ORF">CAAU_2258</name>
</gene>
<dbReference type="PROSITE" id="PS50885">
    <property type="entry name" value="HAMP"/>
    <property type="match status" value="1"/>
</dbReference>
<evidence type="ECO:0000256" key="1">
    <source>
        <dbReference type="ARBA" id="ARBA00004651"/>
    </source>
</evidence>
<keyword evidence="2" id="KW-1003">Cell membrane</keyword>
<proteinExistence type="inferred from homology"/>
<evidence type="ECO:0000313" key="13">
    <source>
        <dbReference type="EMBL" id="CCJ34342.1"/>
    </source>
</evidence>
<keyword evidence="3" id="KW-0145">Chemotaxis</keyword>
<dbReference type="AlphaFoldDB" id="I7J698"/>
<dbReference type="EMBL" id="CAKP01000115">
    <property type="protein sequence ID" value="CCJ34342.1"/>
    <property type="molecule type" value="Genomic_DNA"/>
</dbReference>
<dbReference type="Pfam" id="PF00015">
    <property type="entry name" value="MCPsignal"/>
    <property type="match status" value="1"/>
</dbReference>
<evidence type="ECO:0000256" key="4">
    <source>
        <dbReference type="ARBA" id="ARBA00022692"/>
    </source>
</evidence>
<evidence type="ECO:0000256" key="10">
    <source>
        <dbReference type="SAM" id="Phobius"/>
    </source>
</evidence>